<keyword evidence="9" id="KW-1185">Reference proteome</keyword>
<comment type="similarity">
    <text evidence="1">Belongs to the adrenodoxin/putidaredoxin family.</text>
</comment>
<protein>
    <submittedName>
        <fullName evidence="8">Ferredoxin</fullName>
    </submittedName>
</protein>
<keyword evidence="2" id="KW-0001">2Fe-2S</keyword>
<dbReference type="Pfam" id="PF00111">
    <property type="entry name" value="Fer2"/>
    <property type="match status" value="1"/>
</dbReference>
<evidence type="ECO:0000256" key="6">
    <source>
        <dbReference type="ARBA" id="ARBA00034078"/>
    </source>
</evidence>
<dbReference type="SUPFAM" id="SSF54292">
    <property type="entry name" value="2Fe-2S ferredoxin-like"/>
    <property type="match status" value="1"/>
</dbReference>
<dbReference type="InterPro" id="IPR036010">
    <property type="entry name" value="2Fe-2S_ferredoxin-like_sf"/>
</dbReference>
<dbReference type="Proteomes" id="UP001519289">
    <property type="component" value="Unassembled WGS sequence"/>
</dbReference>
<keyword evidence="4" id="KW-0408">Iron</keyword>
<organism evidence="8 9">
    <name type="scientific">Symbiobacterium terraclitae</name>
    <dbReference type="NCBI Taxonomy" id="557451"/>
    <lineage>
        <taxon>Bacteria</taxon>
        <taxon>Bacillati</taxon>
        <taxon>Bacillota</taxon>
        <taxon>Clostridia</taxon>
        <taxon>Eubacteriales</taxon>
        <taxon>Symbiobacteriaceae</taxon>
        <taxon>Symbiobacterium</taxon>
    </lineage>
</organism>
<keyword evidence="3" id="KW-0479">Metal-binding</keyword>
<evidence type="ECO:0000313" key="9">
    <source>
        <dbReference type="Proteomes" id="UP001519289"/>
    </source>
</evidence>
<dbReference type="RefSeq" id="WP_209467783.1">
    <property type="nucleotide sequence ID" value="NZ_JAGGLG010000033.1"/>
</dbReference>
<evidence type="ECO:0000259" key="7">
    <source>
        <dbReference type="PROSITE" id="PS51085"/>
    </source>
</evidence>
<evidence type="ECO:0000256" key="1">
    <source>
        <dbReference type="ARBA" id="ARBA00010914"/>
    </source>
</evidence>
<accession>A0ABS4JVV1</accession>
<reference evidence="8 9" key="1">
    <citation type="submission" date="2021-03" db="EMBL/GenBank/DDBJ databases">
        <title>Genomic Encyclopedia of Type Strains, Phase IV (KMG-IV): sequencing the most valuable type-strain genomes for metagenomic binning, comparative biology and taxonomic classification.</title>
        <authorList>
            <person name="Goeker M."/>
        </authorList>
    </citation>
    <scope>NUCLEOTIDE SEQUENCE [LARGE SCALE GENOMIC DNA]</scope>
    <source>
        <strain evidence="8 9">DSM 27138</strain>
    </source>
</reference>
<feature type="domain" description="2Fe-2S ferredoxin-type" evidence="7">
    <location>
        <begin position="143"/>
        <end position="233"/>
    </location>
</feature>
<dbReference type="CDD" id="cd00207">
    <property type="entry name" value="fer2"/>
    <property type="match status" value="1"/>
</dbReference>
<dbReference type="Gene3D" id="3.10.20.30">
    <property type="match status" value="1"/>
</dbReference>
<proteinExistence type="inferred from homology"/>
<dbReference type="EMBL" id="JAGGLG010000033">
    <property type="protein sequence ID" value="MBP2019678.1"/>
    <property type="molecule type" value="Genomic_DNA"/>
</dbReference>
<sequence length="233" mass="26144">MPETKYGTRIYLGVLADADGAGNAAVRVYQDFLGRLRRAAPAVRDLRLELEQPAPRKEDPGVFECWATLKAVVPHDLCRPGAANHKDAWRAILREEFQVACMQNHALVHHTSSRVEITREIFPHEELPEAPKAPAEEKPKEMIKVRVLLGGQEYNVEIPKDENLLDGVNDKGVAVKWDCKNGVCDTCQIRVLKGMENLSPVNDNEREMLGDKVEKGYRLCCQVIAHGPCEIEQ</sequence>
<evidence type="ECO:0000313" key="8">
    <source>
        <dbReference type="EMBL" id="MBP2019678.1"/>
    </source>
</evidence>
<name>A0ABS4JVV1_9FIRM</name>
<dbReference type="PROSITE" id="PS51085">
    <property type="entry name" value="2FE2S_FER_2"/>
    <property type="match status" value="1"/>
</dbReference>
<keyword evidence="5" id="KW-0411">Iron-sulfur</keyword>
<dbReference type="InterPro" id="IPR012675">
    <property type="entry name" value="Beta-grasp_dom_sf"/>
</dbReference>
<dbReference type="PANTHER" id="PTHR23426:SF65">
    <property type="entry name" value="FERREDOXIN-2, MITOCHONDRIAL"/>
    <property type="match status" value="1"/>
</dbReference>
<dbReference type="InterPro" id="IPR001041">
    <property type="entry name" value="2Fe-2S_ferredoxin-type"/>
</dbReference>
<comment type="caution">
    <text evidence="8">The sequence shown here is derived from an EMBL/GenBank/DDBJ whole genome shotgun (WGS) entry which is preliminary data.</text>
</comment>
<evidence type="ECO:0000256" key="3">
    <source>
        <dbReference type="ARBA" id="ARBA00022723"/>
    </source>
</evidence>
<evidence type="ECO:0000256" key="5">
    <source>
        <dbReference type="ARBA" id="ARBA00023014"/>
    </source>
</evidence>
<evidence type="ECO:0000256" key="4">
    <source>
        <dbReference type="ARBA" id="ARBA00023004"/>
    </source>
</evidence>
<dbReference type="PANTHER" id="PTHR23426">
    <property type="entry name" value="FERREDOXIN/ADRENODOXIN"/>
    <property type="match status" value="1"/>
</dbReference>
<evidence type="ECO:0000256" key="2">
    <source>
        <dbReference type="ARBA" id="ARBA00022714"/>
    </source>
</evidence>
<gene>
    <name evidence="8" type="ORF">J2Z79_003120</name>
</gene>
<dbReference type="InterPro" id="IPR001055">
    <property type="entry name" value="Adrenodoxin-like"/>
</dbReference>
<comment type="cofactor">
    <cofactor evidence="6">
        <name>[2Fe-2S] cluster</name>
        <dbReference type="ChEBI" id="CHEBI:190135"/>
    </cofactor>
</comment>